<feature type="domain" description="DUF6089" evidence="1">
    <location>
        <begin position="61"/>
        <end position="191"/>
    </location>
</feature>
<dbReference type="AlphaFoldDB" id="A0A369QMY1"/>
<dbReference type="Pfam" id="PF19573">
    <property type="entry name" value="DUF6089"/>
    <property type="match status" value="2"/>
</dbReference>
<evidence type="ECO:0000259" key="1">
    <source>
        <dbReference type="Pfam" id="PF19573"/>
    </source>
</evidence>
<evidence type="ECO:0000313" key="3">
    <source>
        <dbReference type="Proteomes" id="UP000253919"/>
    </source>
</evidence>
<dbReference type="Proteomes" id="UP000253919">
    <property type="component" value="Unassembled WGS sequence"/>
</dbReference>
<dbReference type="InterPro" id="IPR011250">
    <property type="entry name" value="OMP/PagP_B-barrel"/>
</dbReference>
<evidence type="ECO:0000313" key="2">
    <source>
        <dbReference type="EMBL" id="RDC66273.1"/>
    </source>
</evidence>
<keyword evidence="3" id="KW-1185">Reference proteome</keyword>
<sequence>MEVKTKIGCASVVFLIFLLATTVNDAYSQSWAKQRRYRKTGINLHVYDAYGQRWLKKRRYSTIGINLNAINYFGEMAPDANIASLRVLSTRLNIGANYTYKFTPRLSARGNIMWGRLYGDDSKSAAENESDNVPRFQRNLNFRNDLVEFSAVAIYEIYENRFPYRRRPDFMPYVFAGLGVFHHNPKAYFNGEGMAAGWHALQPLGTEGQYVPDRESKNYPKPYRKIQLAIPVGIGAKYKLDANFDIGFEICWRKTFTDYLDDVSSNYADKGELAAANGNNAALLSDRSGDSGFTPVLTDPYGYKYINGFGLKGDQRGDVTDKDWYITTGVSLYYILPKQVKNPKIR</sequence>
<dbReference type="InterPro" id="IPR045743">
    <property type="entry name" value="DUF6089"/>
</dbReference>
<gene>
    <name evidence="2" type="ORF">AHMF7616_04904</name>
</gene>
<proteinExistence type="predicted"/>
<dbReference type="SUPFAM" id="SSF56925">
    <property type="entry name" value="OMPA-like"/>
    <property type="match status" value="1"/>
</dbReference>
<name>A0A369QMY1_9BACT</name>
<dbReference type="Gene3D" id="2.40.160.20">
    <property type="match status" value="1"/>
</dbReference>
<dbReference type="EMBL" id="QASA01000001">
    <property type="protein sequence ID" value="RDC66273.1"/>
    <property type="molecule type" value="Genomic_DNA"/>
</dbReference>
<organism evidence="2 3">
    <name type="scientific">Adhaeribacter pallidiroseus</name>
    <dbReference type="NCBI Taxonomy" id="2072847"/>
    <lineage>
        <taxon>Bacteria</taxon>
        <taxon>Pseudomonadati</taxon>
        <taxon>Bacteroidota</taxon>
        <taxon>Cytophagia</taxon>
        <taxon>Cytophagales</taxon>
        <taxon>Hymenobacteraceae</taxon>
        <taxon>Adhaeribacter</taxon>
    </lineage>
</organism>
<comment type="caution">
    <text evidence="2">The sequence shown here is derived from an EMBL/GenBank/DDBJ whole genome shotgun (WGS) entry which is preliminary data.</text>
</comment>
<feature type="domain" description="DUF6089" evidence="1">
    <location>
        <begin position="208"/>
        <end position="266"/>
    </location>
</feature>
<accession>A0A369QMY1</accession>
<reference evidence="2 3" key="1">
    <citation type="submission" date="2018-04" db="EMBL/GenBank/DDBJ databases">
        <title>Adhaeribacter sp. HMF7616 genome sequencing and assembly.</title>
        <authorList>
            <person name="Kang H."/>
            <person name="Kang J."/>
            <person name="Cha I."/>
            <person name="Kim H."/>
            <person name="Joh K."/>
        </authorList>
    </citation>
    <scope>NUCLEOTIDE SEQUENCE [LARGE SCALE GENOMIC DNA]</scope>
    <source>
        <strain evidence="2 3">HMF7616</strain>
    </source>
</reference>
<protein>
    <recommendedName>
        <fullName evidence="1">DUF6089 domain-containing protein</fullName>
    </recommendedName>
</protein>